<evidence type="ECO:0000256" key="2">
    <source>
        <dbReference type="ARBA" id="ARBA00022723"/>
    </source>
</evidence>
<dbReference type="CDD" id="cd01335">
    <property type="entry name" value="Radical_SAM"/>
    <property type="match status" value="1"/>
</dbReference>
<dbReference type="InterPro" id="IPR024079">
    <property type="entry name" value="MetalloPept_cat_dom_sf"/>
</dbReference>
<dbReference type="Proteomes" id="UP000656881">
    <property type="component" value="Unassembled WGS sequence"/>
</dbReference>
<comment type="caution">
    <text evidence="7">The sequence shown here is derived from an EMBL/GenBank/DDBJ whole genome shotgun (WGS) entry which is preliminary data.</text>
</comment>
<feature type="compositionally biased region" description="Low complexity" evidence="6">
    <location>
        <begin position="433"/>
        <end position="453"/>
    </location>
</feature>
<comment type="similarity">
    <text evidence="5">Belongs to the radical SAM superfamily. Anaerobic sulfatase-maturating enzyme family.</text>
</comment>
<dbReference type="InterPro" id="IPR007197">
    <property type="entry name" value="rSAM"/>
</dbReference>
<dbReference type="SUPFAM" id="SSF102114">
    <property type="entry name" value="Radical SAM enzymes"/>
    <property type="match status" value="1"/>
</dbReference>
<dbReference type="InterPro" id="IPR013785">
    <property type="entry name" value="Aldolase_TIM"/>
</dbReference>
<keyword evidence="2" id="KW-0479">Metal-binding</keyword>
<evidence type="ECO:0008006" key="9">
    <source>
        <dbReference type="Google" id="ProtNLM"/>
    </source>
</evidence>
<protein>
    <recommendedName>
        <fullName evidence="9">Radical SAM protein</fullName>
    </recommendedName>
</protein>
<keyword evidence="4" id="KW-0411">Iron-sulfur</keyword>
<evidence type="ECO:0000256" key="6">
    <source>
        <dbReference type="SAM" id="MobiDB-lite"/>
    </source>
</evidence>
<dbReference type="PANTHER" id="PTHR43273">
    <property type="entry name" value="ANAEROBIC SULFATASE-MATURATING ENZYME HOMOLOG ASLB-RELATED"/>
    <property type="match status" value="1"/>
</dbReference>
<dbReference type="CDD" id="cd21109">
    <property type="entry name" value="SPASM"/>
    <property type="match status" value="1"/>
</dbReference>
<dbReference type="NCBIfam" id="NF033640">
    <property type="entry name" value="N_Twi_rSAM"/>
    <property type="match status" value="1"/>
</dbReference>
<organism evidence="7 8">
    <name type="scientific">Streptomyces lasiicapitis</name>
    <dbReference type="NCBI Taxonomy" id="1923961"/>
    <lineage>
        <taxon>Bacteria</taxon>
        <taxon>Bacillati</taxon>
        <taxon>Actinomycetota</taxon>
        <taxon>Actinomycetes</taxon>
        <taxon>Kitasatosporales</taxon>
        <taxon>Streptomycetaceae</taxon>
        <taxon>Streptomyces</taxon>
    </lineage>
</organism>
<evidence type="ECO:0000256" key="1">
    <source>
        <dbReference type="ARBA" id="ARBA00022691"/>
    </source>
</evidence>
<feature type="region of interest" description="Disordered" evidence="6">
    <location>
        <begin position="426"/>
        <end position="453"/>
    </location>
</feature>
<proteinExistence type="inferred from homology"/>
<keyword evidence="8" id="KW-1185">Reference proteome</keyword>
<keyword evidence="3" id="KW-0408">Iron</keyword>
<reference evidence="8" key="1">
    <citation type="journal article" date="2019" name="Int. J. Syst. Evol. Microbiol.">
        <title>The Global Catalogue of Microorganisms (GCM) 10K type strain sequencing project: providing services to taxonomists for standard genome sequencing and annotation.</title>
        <authorList>
            <consortium name="The Broad Institute Genomics Platform"/>
            <consortium name="The Broad Institute Genome Sequencing Center for Infectious Disease"/>
            <person name="Wu L."/>
            <person name="Ma J."/>
        </authorList>
    </citation>
    <scope>NUCLEOTIDE SEQUENCE [LARGE SCALE GENOMIC DNA]</scope>
    <source>
        <strain evidence="8">CGMCC 4.7349</strain>
    </source>
</reference>
<accession>A0ABQ2MKZ1</accession>
<dbReference type="SFLD" id="SFLDS00029">
    <property type="entry name" value="Radical_SAM"/>
    <property type="match status" value="1"/>
</dbReference>
<dbReference type="Gene3D" id="3.20.20.70">
    <property type="entry name" value="Aldolase class I"/>
    <property type="match status" value="1"/>
</dbReference>
<dbReference type="InterPro" id="IPR023867">
    <property type="entry name" value="Sulphatase_maturase_rSAM"/>
</dbReference>
<sequence>MRRGWFGFPGRPLTFFICYPPGAVMSQKPEDRTPLCIAPFVSLAVWADGESVICCEDKGPQAGRLGLVDDMSGLVNSEKMRIARRQFLRGEVPAGCRACLDEATRQPTVHTYYQEKFNWRDVAEAYDETTGDVSRTQYLLIALSNLCTYSCRMCFDKLSTRLNSDRHRMLGVEPVGYRRNDIDKVISFIRANPIRIVTFHGGNPINEPRFLDVLNELSDDVSVEIISNGSTLTSGNVDIRPYLSRFGHVHFNISLDGTRRATEYVRMHSDFDDVFRHFTDIKSLPNTTVNLHNTITNLNLFDLPAYYTMALSGKFADADSISSYIATVPAVHRISTLPPALRQLARERIEDFLHGLGDAGGTTPKDAYDYKANNARAYARNVLHRIDSVPYSPLLFAEFLDLTRRTDAFYGVDPLPEYSDYLAPDASGAPDVSDASGSSGPPRASSAPSSASQPVASDAVAAKGVVVSHPAPEPAEGLQVLAGPCPYVGQRSFRVSECIYAWNAAYFQNCTAVTVRIQLNPDAGISAATMATLRTTWETGIENKWSNHFVCAGPYGTSTITVDVQWVTSSPHHVVRVRQGPAQSNMTTWDTSDTGDVAAHEFGHMLGNPDEYTDANCPSRNPVNTGTVMDNNTGPALQRHVNRICVSAPLAAEVFSIGLDLI</sequence>
<keyword evidence="1" id="KW-0949">S-adenosyl-L-methionine</keyword>
<dbReference type="SUPFAM" id="SSF55486">
    <property type="entry name" value="Metalloproteases ('zincins'), catalytic domain"/>
    <property type="match status" value="1"/>
</dbReference>
<evidence type="ECO:0000313" key="8">
    <source>
        <dbReference type="Proteomes" id="UP000656881"/>
    </source>
</evidence>
<dbReference type="PANTHER" id="PTHR43273:SF3">
    <property type="entry name" value="ANAEROBIC SULFATASE-MATURATING ENZYME HOMOLOG ASLB-RELATED"/>
    <property type="match status" value="1"/>
</dbReference>
<dbReference type="Gene3D" id="3.40.390.10">
    <property type="entry name" value="Collagenase (Catalytic Domain)"/>
    <property type="match status" value="1"/>
</dbReference>
<name>A0ABQ2MKZ1_9ACTN</name>
<evidence type="ECO:0000256" key="4">
    <source>
        <dbReference type="ARBA" id="ARBA00023014"/>
    </source>
</evidence>
<evidence type="ECO:0000256" key="3">
    <source>
        <dbReference type="ARBA" id="ARBA00023004"/>
    </source>
</evidence>
<gene>
    <name evidence="7" type="ORF">GCM10012286_63320</name>
</gene>
<dbReference type="EMBL" id="BMNG01000015">
    <property type="protein sequence ID" value="GGO54175.1"/>
    <property type="molecule type" value="Genomic_DNA"/>
</dbReference>
<evidence type="ECO:0000256" key="5">
    <source>
        <dbReference type="ARBA" id="ARBA00023601"/>
    </source>
</evidence>
<dbReference type="InterPro" id="IPR058240">
    <property type="entry name" value="rSAM_sf"/>
</dbReference>
<evidence type="ECO:0000313" key="7">
    <source>
        <dbReference type="EMBL" id="GGO54175.1"/>
    </source>
</evidence>